<dbReference type="InterPro" id="IPR001279">
    <property type="entry name" value="Metallo-B-lactamas"/>
</dbReference>
<evidence type="ECO:0000313" key="3">
    <source>
        <dbReference type="Proteomes" id="UP000198508"/>
    </source>
</evidence>
<dbReference type="EMBL" id="FOIM01000004">
    <property type="protein sequence ID" value="SET30510.1"/>
    <property type="molecule type" value="Genomic_DNA"/>
</dbReference>
<proteinExistence type="predicted"/>
<dbReference type="AlphaFoldDB" id="A0A1I0DE36"/>
<dbReference type="RefSeq" id="WP_092361379.1">
    <property type="nucleotide sequence ID" value="NZ_DAINWJ010000181.1"/>
</dbReference>
<dbReference type="Proteomes" id="UP000198508">
    <property type="component" value="Unassembled WGS sequence"/>
</dbReference>
<dbReference type="InterPro" id="IPR050855">
    <property type="entry name" value="NDM-1-like"/>
</dbReference>
<dbReference type="PANTHER" id="PTHR42951">
    <property type="entry name" value="METALLO-BETA-LACTAMASE DOMAIN-CONTAINING"/>
    <property type="match status" value="1"/>
</dbReference>
<evidence type="ECO:0000313" key="2">
    <source>
        <dbReference type="EMBL" id="SET30510.1"/>
    </source>
</evidence>
<name>A0A1I0DE36_9FIRM</name>
<dbReference type="Pfam" id="PF00753">
    <property type="entry name" value="Lactamase_B"/>
    <property type="match status" value="1"/>
</dbReference>
<gene>
    <name evidence="2" type="ORF">SAMN05216313_104137</name>
</gene>
<dbReference type="Gene3D" id="3.60.15.10">
    <property type="entry name" value="Ribonuclease Z/Hydroxyacylglutathione hydrolase-like"/>
    <property type="match status" value="1"/>
</dbReference>
<reference evidence="3" key="1">
    <citation type="submission" date="2016-10" db="EMBL/GenBank/DDBJ databases">
        <authorList>
            <person name="Varghese N."/>
            <person name="Submissions S."/>
        </authorList>
    </citation>
    <scope>NUCLEOTIDE SEQUENCE [LARGE SCALE GENOMIC DNA]</scope>
    <source>
        <strain evidence="3">NLAE-zl-G277</strain>
    </source>
</reference>
<dbReference type="SMART" id="SM00849">
    <property type="entry name" value="Lactamase_B"/>
    <property type="match status" value="1"/>
</dbReference>
<dbReference type="SUPFAM" id="SSF56281">
    <property type="entry name" value="Metallo-hydrolase/oxidoreductase"/>
    <property type="match status" value="1"/>
</dbReference>
<protein>
    <submittedName>
        <fullName evidence="2">Glyoxylase, beta-lactamase superfamily II</fullName>
    </submittedName>
</protein>
<organism evidence="2 3">
    <name type="scientific">Enterocloster lavalensis</name>
    <dbReference type="NCBI Taxonomy" id="460384"/>
    <lineage>
        <taxon>Bacteria</taxon>
        <taxon>Bacillati</taxon>
        <taxon>Bacillota</taxon>
        <taxon>Clostridia</taxon>
        <taxon>Lachnospirales</taxon>
        <taxon>Lachnospiraceae</taxon>
        <taxon>Enterocloster</taxon>
    </lineage>
</organism>
<dbReference type="InterPro" id="IPR036866">
    <property type="entry name" value="RibonucZ/Hydroxyglut_hydro"/>
</dbReference>
<evidence type="ECO:0000259" key="1">
    <source>
        <dbReference type="SMART" id="SM00849"/>
    </source>
</evidence>
<sequence length="248" mass="26800">MYIRLEKGIYMVAGGSGGPGISNFKDCNVYLVEGERDAFLIDGGSGMDTGCIIHNIRETGCPIDKITHMFVTHAHGDHGGGIEDYRAYIPGMKVLASAGEARLLENGTEEELGLTAAKHKGAYPQDYVYKHCQVDHRVVDGEMFQAGDAVVRAVILPGHSVESVCYVVDKGGKRYLFSGDSIYLNGVLSLINCYGSTMEGYRRNIGKLAGLNVEALIPSHFRLTLSGGQAHIDKAIEALRCSSLPPMM</sequence>
<keyword evidence="3" id="KW-1185">Reference proteome</keyword>
<dbReference type="GeneID" id="93276257"/>
<dbReference type="STRING" id="460384.SAMN05216313_104137"/>
<accession>A0A1I0DE36</accession>
<feature type="domain" description="Metallo-beta-lactamase" evidence="1">
    <location>
        <begin position="26"/>
        <end position="220"/>
    </location>
</feature>